<keyword evidence="3" id="KW-1185">Reference proteome</keyword>
<dbReference type="AlphaFoldDB" id="A0AA40DLD5"/>
<protein>
    <recommendedName>
        <fullName evidence="1">F-box domain-containing protein</fullName>
    </recommendedName>
</protein>
<dbReference type="InterPro" id="IPR001810">
    <property type="entry name" value="F-box_dom"/>
</dbReference>
<dbReference type="Gene3D" id="1.20.1280.50">
    <property type="match status" value="1"/>
</dbReference>
<reference evidence="2" key="1">
    <citation type="submission" date="2023-06" db="EMBL/GenBank/DDBJ databases">
        <title>Genome-scale phylogeny and comparative genomics of the fungal order Sordariales.</title>
        <authorList>
            <consortium name="Lawrence Berkeley National Laboratory"/>
            <person name="Hensen N."/>
            <person name="Bonometti L."/>
            <person name="Westerberg I."/>
            <person name="Brannstrom I.O."/>
            <person name="Guillou S."/>
            <person name="Cros-Aarteil S."/>
            <person name="Calhoun S."/>
            <person name="Haridas S."/>
            <person name="Kuo A."/>
            <person name="Mondo S."/>
            <person name="Pangilinan J."/>
            <person name="Riley R."/>
            <person name="Labutti K."/>
            <person name="Andreopoulos B."/>
            <person name="Lipzen A."/>
            <person name="Chen C."/>
            <person name="Yanf M."/>
            <person name="Daum C."/>
            <person name="Ng V."/>
            <person name="Clum A."/>
            <person name="Steindorff A."/>
            <person name="Ohm R."/>
            <person name="Martin F."/>
            <person name="Silar P."/>
            <person name="Natvig D."/>
            <person name="Lalanne C."/>
            <person name="Gautier V."/>
            <person name="Ament-Velasquez S.L."/>
            <person name="Kruys A."/>
            <person name="Hutchinson M.I."/>
            <person name="Powell A.J."/>
            <person name="Barry K."/>
            <person name="Miller A.N."/>
            <person name="Grigoriev I.V."/>
            <person name="Debuchy R."/>
            <person name="Gladieux P."/>
            <person name="Thoren M.H."/>
            <person name="Johannesson H."/>
        </authorList>
    </citation>
    <scope>NUCLEOTIDE SEQUENCE</scope>
    <source>
        <strain evidence="2">SMH4607-1</strain>
    </source>
</reference>
<accession>A0AA40DLD5</accession>
<feature type="domain" description="F-box" evidence="1">
    <location>
        <begin position="1"/>
        <end position="49"/>
    </location>
</feature>
<dbReference type="InterPro" id="IPR036047">
    <property type="entry name" value="F-box-like_dom_sf"/>
</dbReference>
<gene>
    <name evidence="2" type="ORF">B0H67DRAFT_325276</name>
</gene>
<sequence length="507" mass="58849">MPPLSTLPTETLCTIVTYLDPVSLISLSQTSRAFRLLISPDHSHFVQRLLALELLPKFGGIAPRFRSRDNNLTPPWDDAVWQFNKYACAKCLRLRSHMMFDNHSILRLKLRKPPPNSYEANKLTDWEPLELRDKPAHFRRAEARANEERKASIELRLHYQWAFEGRYPTQWGSPPGWPGTEGRHPFERVNQDLVDARVEIAEQPLCGTARHKRLCNSCRVLVWQYARPTSSHLGPPREPIVKSRKLRFHDAFSRCFPGLLDPLPSDKLPRLYKVGRESGKDCLFTLYTAPCQSCQVWHEITAYRVYPESPEWTPHGLTSLESRCEGLWPVWCNRCIIRKIGRKELAGRLSHEATGLAERSLRETQLRLNFGWPFLFGDFYENNGGSLGKLHPLAAREILDGLGFEVNNALVNTVEFSSTSMPDLLRRVHRFRQFIYHEAAPDVRENMMQSWFRMWAEDYELNAACFFRTLDIIKKISEDESLLLNYALERTLYRASRPDSHFNRGES</sequence>
<proteinExistence type="predicted"/>
<dbReference type="EMBL" id="JAUKUA010000006">
    <property type="protein sequence ID" value="KAK0707959.1"/>
    <property type="molecule type" value="Genomic_DNA"/>
</dbReference>
<dbReference type="Pfam" id="PF12937">
    <property type="entry name" value="F-box-like"/>
    <property type="match status" value="1"/>
</dbReference>
<dbReference type="PROSITE" id="PS50181">
    <property type="entry name" value="FBOX"/>
    <property type="match status" value="1"/>
</dbReference>
<comment type="caution">
    <text evidence="2">The sequence shown here is derived from an EMBL/GenBank/DDBJ whole genome shotgun (WGS) entry which is preliminary data.</text>
</comment>
<evidence type="ECO:0000259" key="1">
    <source>
        <dbReference type="PROSITE" id="PS50181"/>
    </source>
</evidence>
<dbReference type="CDD" id="cd09917">
    <property type="entry name" value="F-box_SF"/>
    <property type="match status" value="1"/>
</dbReference>
<organism evidence="2 3">
    <name type="scientific">Lasiosphaeris hirsuta</name>
    <dbReference type="NCBI Taxonomy" id="260670"/>
    <lineage>
        <taxon>Eukaryota</taxon>
        <taxon>Fungi</taxon>
        <taxon>Dikarya</taxon>
        <taxon>Ascomycota</taxon>
        <taxon>Pezizomycotina</taxon>
        <taxon>Sordariomycetes</taxon>
        <taxon>Sordariomycetidae</taxon>
        <taxon>Sordariales</taxon>
        <taxon>Lasiosphaeriaceae</taxon>
        <taxon>Lasiosphaeris</taxon>
    </lineage>
</organism>
<name>A0AA40DLD5_9PEZI</name>
<evidence type="ECO:0000313" key="2">
    <source>
        <dbReference type="EMBL" id="KAK0707959.1"/>
    </source>
</evidence>
<dbReference type="Proteomes" id="UP001172102">
    <property type="component" value="Unassembled WGS sequence"/>
</dbReference>
<dbReference type="SUPFAM" id="SSF81383">
    <property type="entry name" value="F-box domain"/>
    <property type="match status" value="1"/>
</dbReference>
<evidence type="ECO:0000313" key="3">
    <source>
        <dbReference type="Proteomes" id="UP001172102"/>
    </source>
</evidence>
<dbReference type="SMART" id="SM00256">
    <property type="entry name" value="FBOX"/>
    <property type="match status" value="1"/>
</dbReference>